<dbReference type="Proteomes" id="UP000815677">
    <property type="component" value="Unassembled WGS sequence"/>
</dbReference>
<evidence type="ECO:0000313" key="1">
    <source>
        <dbReference type="EMBL" id="GAT52705.1"/>
    </source>
</evidence>
<evidence type="ECO:0000313" key="2">
    <source>
        <dbReference type="Proteomes" id="UP000815677"/>
    </source>
</evidence>
<name>A0ABQ0LNQ5_MYCCL</name>
<protein>
    <submittedName>
        <fullName evidence="1">Uncharacterized protein</fullName>
    </submittedName>
</protein>
<gene>
    <name evidence="1" type="ORF">MCHLO_09729</name>
</gene>
<keyword evidence="2" id="KW-1185">Reference proteome</keyword>
<proteinExistence type="predicted"/>
<accession>A0ABQ0LNQ5</accession>
<reference evidence="1" key="1">
    <citation type="submission" date="2014-09" db="EMBL/GenBank/DDBJ databases">
        <title>Genome sequence of the luminous mushroom Mycena chlorophos for searching fungal bioluminescence genes.</title>
        <authorList>
            <person name="Tanaka Y."/>
            <person name="Kasuga D."/>
            <person name="Oba Y."/>
            <person name="Hase S."/>
            <person name="Sato K."/>
            <person name="Oba Y."/>
            <person name="Sakakibara Y."/>
        </authorList>
    </citation>
    <scope>NUCLEOTIDE SEQUENCE</scope>
</reference>
<sequence>MIDIDPINPALTRPFSFFLSFEGNGYVLTSWAAQDGDTAAPVRSLHWLFPVLEIENGIQVTLESYTGRAEQVWTSIPA</sequence>
<dbReference type="EMBL" id="DF847878">
    <property type="protein sequence ID" value="GAT52705.1"/>
    <property type="molecule type" value="Genomic_DNA"/>
</dbReference>
<organism evidence="1 2">
    <name type="scientific">Mycena chlorophos</name>
    <name type="common">Agaric fungus</name>
    <name type="synonym">Agaricus chlorophos</name>
    <dbReference type="NCBI Taxonomy" id="658473"/>
    <lineage>
        <taxon>Eukaryota</taxon>
        <taxon>Fungi</taxon>
        <taxon>Dikarya</taxon>
        <taxon>Basidiomycota</taxon>
        <taxon>Agaricomycotina</taxon>
        <taxon>Agaricomycetes</taxon>
        <taxon>Agaricomycetidae</taxon>
        <taxon>Agaricales</taxon>
        <taxon>Marasmiineae</taxon>
        <taxon>Mycenaceae</taxon>
        <taxon>Mycena</taxon>
    </lineage>
</organism>